<evidence type="ECO:0000259" key="3">
    <source>
        <dbReference type="PROSITE" id="PS50966"/>
    </source>
</evidence>
<evidence type="ECO:0000313" key="5">
    <source>
        <dbReference type="Proteomes" id="UP000588098"/>
    </source>
</evidence>
<keyword evidence="1" id="KW-0862">Zinc</keyword>
<feature type="region of interest" description="Disordered" evidence="2">
    <location>
        <begin position="121"/>
        <end position="158"/>
    </location>
</feature>
<feature type="compositionally biased region" description="Gly residues" evidence="2">
    <location>
        <begin position="508"/>
        <end position="518"/>
    </location>
</feature>
<feature type="compositionally biased region" description="Low complexity" evidence="2">
    <location>
        <begin position="405"/>
        <end position="428"/>
    </location>
</feature>
<keyword evidence="1" id="KW-0479">Metal-binding</keyword>
<accession>A0A7W9UXA7</accession>
<evidence type="ECO:0000256" key="2">
    <source>
        <dbReference type="SAM" id="MobiDB-lite"/>
    </source>
</evidence>
<dbReference type="Proteomes" id="UP000588098">
    <property type="component" value="Unassembled WGS sequence"/>
</dbReference>
<gene>
    <name evidence="4" type="ORF">FHS42_001802</name>
</gene>
<feature type="compositionally biased region" description="Basic and acidic residues" evidence="2">
    <location>
        <begin position="147"/>
        <end position="158"/>
    </location>
</feature>
<comment type="caution">
    <text evidence="4">The sequence shown here is derived from an EMBL/GenBank/DDBJ whole genome shotgun (WGS) entry which is preliminary data.</text>
</comment>
<reference evidence="4 5" key="1">
    <citation type="submission" date="2020-08" db="EMBL/GenBank/DDBJ databases">
        <title>Genomic Encyclopedia of Type Strains, Phase III (KMG-III): the genomes of soil and plant-associated and newly described type strains.</title>
        <authorList>
            <person name="Whitman W."/>
        </authorList>
    </citation>
    <scope>NUCLEOTIDE SEQUENCE [LARGE SCALE GENOMIC DNA]</scope>
    <source>
        <strain evidence="4 5">CECT 8305</strain>
    </source>
</reference>
<dbReference type="GO" id="GO:0008270">
    <property type="term" value="F:zinc ion binding"/>
    <property type="evidence" value="ECO:0007669"/>
    <property type="project" value="UniProtKB-KW"/>
</dbReference>
<feature type="compositionally biased region" description="Low complexity" evidence="2">
    <location>
        <begin position="519"/>
        <end position="530"/>
    </location>
</feature>
<dbReference type="PROSITE" id="PS50966">
    <property type="entry name" value="ZF_SWIM"/>
    <property type="match status" value="1"/>
</dbReference>
<sequence>MDVQGERWTAEQVLALAPDASSQKAGSRLATPAPWSGSGTQDGALWGLCAGSGTKPYQAVIDLTEPAYRCSCPSRKFPCKHALGLLLLWAAGDTVREAVPPPWADEWLSSRRQRAERVVASAGGAGADGMRGPDDAGEGTQGARGDAPARRRTERVEQRERRIAAGATELEQRLADLLRDGLAGADRSGYTQWDETAARMVDAQAPGLASRARELGTIASSGPDWPSRLLEECALLHLLTEGFLRVADLPAPLAATARTRIGLTTDTAELLATADPVRDHWLVLARQDSDDGKLTTRRVWLRGSRTGRMAMLLSFGAAGRAPELALPVGLVLDADLAYYPAARLLRATLGTCYGTVSSAGPQPQPQAPAPEDRAATTAAHEARETAAPATRDGRSAVATAQADETTGQSGPGPSQPSAAATAATTAATRADAHDGVPAGATVSAPPGVDVSTALAAYGTALRDDPWLDAWPVILSRVVPIPDAAAVAALATTGTARGGTGDGNCAAPGGSGSTPGGSGSSAHSAGSPTGSPAGGSGEAAVAARADAKGWQLADADTGLALPIDPRCPTNLWQLASISGGAPLTVFGECGHRGFVPLTAWDETPVSLSPGNRRAAS</sequence>
<dbReference type="RefSeq" id="WP_184570477.1">
    <property type="nucleotide sequence ID" value="NZ_JACHJL010000003.1"/>
</dbReference>
<keyword evidence="5" id="KW-1185">Reference proteome</keyword>
<proteinExistence type="predicted"/>
<evidence type="ECO:0000256" key="1">
    <source>
        <dbReference type="PROSITE-ProRule" id="PRU00325"/>
    </source>
</evidence>
<dbReference type="AlphaFoldDB" id="A0A7W9UXA7"/>
<feature type="compositionally biased region" description="Basic and acidic residues" evidence="2">
    <location>
        <begin position="370"/>
        <end position="384"/>
    </location>
</feature>
<name>A0A7W9UXA7_9ACTN</name>
<protein>
    <recommendedName>
        <fullName evidence="3">SWIM-type domain-containing protein</fullName>
    </recommendedName>
</protein>
<feature type="region of interest" description="Disordered" evidence="2">
    <location>
        <begin position="493"/>
        <end position="541"/>
    </location>
</feature>
<feature type="region of interest" description="Disordered" evidence="2">
    <location>
        <begin position="358"/>
        <end position="447"/>
    </location>
</feature>
<dbReference type="Pfam" id="PF04434">
    <property type="entry name" value="SWIM"/>
    <property type="match status" value="1"/>
</dbReference>
<organism evidence="4 5">
    <name type="scientific">Streptomyces zagrosensis</name>
    <dbReference type="NCBI Taxonomy" id="1042984"/>
    <lineage>
        <taxon>Bacteria</taxon>
        <taxon>Bacillati</taxon>
        <taxon>Actinomycetota</taxon>
        <taxon>Actinomycetes</taxon>
        <taxon>Kitasatosporales</taxon>
        <taxon>Streptomycetaceae</taxon>
        <taxon>Streptomyces</taxon>
    </lineage>
</organism>
<keyword evidence="1" id="KW-0863">Zinc-finger</keyword>
<feature type="domain" description="SWIM-type" evidence="3">
    <location>
        <begin position="57"/>
        <end position="90"/>
    </location>
</feature>
<dbReference type="InterPro" id="IPR007527">
    <property type="entry name" value="Znf_SWIM"/>
</dbReference>
<dbReference type="EMBL" id="JACHJL010000003">
    <property type="protein sequence ID" value="MBB5934755.1"/>
    <property type="molecule type" value="Genomic_DNA"/>
</dbReference>
<evidence type="ECO:0000313" key="4">
    <source>
        <dbReference type="EMBL" id="MBB5934755.1"/>
    </source>
</evidence>